<protein>
    <submittedName>
        <fullName evidence="3">Carbohydrate-binding domain-containing protein</fullName>
    </submittedName>
</protein>
<name>A0ABS8DK19_9FIRM</name>
<organism evidence="3 4">
    <name type="scientific">Bariatricus massiliensis</name>
    <dbReference type="NCBI Taxonomy" id="1745713"/>
    <lineage>
        <taxon>Bacteria</taxon>
        <taxon>Bacillati</taxon>
        <taxon>Bacillota</taxon>
        <taxon>Clostridia</taxon>
        <taxon>Lachnospirales</taxon>
        <taxon>Lachnospiraceae</taxon>
        <taxon>Bariatricus</taxon>
    </lineage>
</organism>
<dbReference type="Proteomes" id="UP001299546">
    <property type="component" value="Unassembled WGS sequence"/>
</dbReference>
<sequence length="654" mass="68169">MKKIRILVLCVSMAVLAAGCRNGAADSGETETTAGESSLHASKSTVTLTEGKYSKEKLDDTWDEKEAVEILCEGKTAVAEGEGVRTENGIVTISQEGTYVLTGTLDDGQLIVDVENKGDVKLIFNGISLTSTSTAPVYIKEGNVVITLAPDTENTVTDGKEYLYEEGEDEPKAAIFAKDDLTFNGTGSLTVNGNYNNGIQCKDDLKFVTGTYHIIAANNGIVGKDSVSVKNGNFTIEAGNDGIKSTNIDETDKGYILIEGGAFTITAGADGIQAETLLRINNGEFDIVTGGGSQEAVQHAETPGGAGGGKMPAGGMDGIGQPDGRERTMPQDGEENGTPPDVNQGEAPEKPEGEDMSQMPEGEDVSQTPQDREKMQTPEDTGDTTETASTKGLKSYVDLIIAGGTFTLDVCDDGVHSNQDVIIEGGTLRIQTGDDGVHADQKLTVNGGAVDVQKSYEGLEGFEIEINGGDIKVIASDDGINAAGDSDSAAEPEQMRGGMADEDQGALLTINGGDIYVNASGDGLDANGDIYINGGNVTVHGPVSGGDGTLDFASECKITGGTFLADGSLGMIQNPSDTSTQPVIVRSLTHVAEAGTEVTLTDQNGNVLAQYTTEKEAQWFAISTAELKQGESYEFQVGGDSAEVAIEQAVMQVN</sequence>
<evidence type="ECO:0000313" key="4">
    <source>
        <dbReference type="Proteomes" id="UP001299546"/>
    </source>
</evidence>
<dbReference type="EMBL" id="JAJCIS010000015">
    <property type="protein sequence ID" value="MCB7388788.1"/>
    <property type="molecule type" value="Genomic_DNA"/>
</dbReference>
<dbReference type="RefSeq" id="WP_066738287.1">
    <property type="nucleotide sequence ID" value="NZ_JAJCIQ010000015.1"/>
</dbReference>
<dbReference type="PROSITE" id="PS51257">
    <property type="entry name" value="PROKAR_LIPOPROTEIN"/>
    <property type="match status" value="1"/>
</dbReference>
<dbReference type="InterPro" id="IPR025584">
    <property type="entry name" value="Cthe_2159"/>
</dbReference>
<proteinExistence type="predicted"/>
<keyword evidence="4" id="KW-1185">Reference proteome</keyword>
<feature type="chain" id="PRO_5047252836" evidence="2">
    <location>
        <begin position="18"/>
        <end position="654"/>
    </location>
</feature>
<keyword evidence="2" id="KW-0732">Signal</keyword>
<feature type="signal peptide" evidence="2">
    <location>
        <begin position="1"/>
        <end position="17"/>
    </location>
</feature>
<feature type="compositionally biased region" description="Gly residues" evidence="1">
    <location>
        <begin position="304"/>
        <end position="318"/>
    </location>
</feature>
<comment type="caution">
    <text evidence="3">The sequence shown here is derived from an EMBL/GenBank/DDBJ whole genome shotgun (WGS) entry which is preliminary data.</text>
</comment>
<reference evidence="3 4" key="1">
    <citation type="submission" date="2021-10" db="EMBL/GenBank/DDBJ databases">
        <title>Collection of gut derived symbiotic bacterial strains cultured from healthy donors.</title>
        <authorList>
            <person name="Lin H."/>
            <person name="Littmann E."/>
            <person name="Kohout C."/>
            <person name="Pamer E.G."/>
        </authorList>
    </citation>
    <scope>NUCLEOTIDE SEQUENCE [LARGE SCALE GENOMIC DNA]</scope>
    <source>
        <strain evidence="3 4">DFI.1.165</strain>
    </source>
</reference>
<feature type="region of interest" description="Disordered" evidence="1">
    <location>
        <begin position="293"/>
        <end position="389"/>
    </location>
</feature>
<evidence type="ECO:0000313" key="3">
    <source>
        <dbReference type="EMBL" id="MCB7388788.1"/>
    </source>
</evidence>
<evidence type="ECO:0000256" key="1">
    <source>
        <dbReference type="SAM" id="MobiDB-lite"/>
    </source>
</evidence>
<dbReference type="Pfam" id="PF14262">
    <property type="entry name" value="Cthe_2159"/>
    <property type="match status" value="1"/>
</dbReference>
<gene>
    <name evidence="3" type="ORF">LIZ65_15985</name>
</gene>
<accession>A0ABS8DK19</accession>
<evidence type="ECO:0000256" key="2">
    <source>
        <dbReference type="SAM" id="SignalP"/>
    </source>
</evidence>